<protein>
    <submittedName>
        <fullName evidence="1">Uncharacterized protein</fullName>
    </submittedName>
</protein>
<keyword evidence="2" id="KW-1185">Reference proteome</keyword>
<accession>A0A061E9S9</accession>
<dbReference type="Gramene" id="EOY01666">
    <property type="protein sequence ID" value="EOY01666"/>
    <property type="gene ID" value="TCM_011511"/>
</dbReference>
<dbReference type="HOGENOM" id="CLU_2817593_0_0_1"/>
<organism evidence="1 2">
    <name type="scientific">Theobroma cacao</name>
    <name type="common">Cacao</name>
    <name type="synonym">Cocoa</name>
    <dbReference type="NCBI Taxonomy" id="3641"/>
    <lineage>
        <taxon>Eukaryota</taxon>
        <taxon>Viridiplantae</taxon>
        <taxon>Streptophyta</taxon>
        <taxon>Embryophyta</taxon>
        <taxon>Tracheophyta</taxon>
        <taxon>Spermatophyta</taxon>
        <taxon>Magnoliopsida</taxon>
        <taxon>eudicotyledons</taxon>
        <taxon>Gunneridae</taxon>
        <taxon>Pentapetalae</taxon>
        <taxon>rosids</taxon>
        <taxon>malvids</taxon>
        <taxon>Malvales</taxon>
        <taxon>Malvaceae</taxon>
        <taxon>Byttnerioideae</taxon>
        <taxon>Theobroma</taxon>
    </lineage>
</organism>
<dbReference type="InParanoid" id="A0A061E9S9"/>
<dbReference type="Proteomes" id="UP000026915">
    <property type="component" value="Chromosome 2"/>
</dbReference>
<proteinExistence type="predicted"/>
<dbReference type="AlphaFoldDB" id="A0A061E9S9"/>
<reference evidence="1 2" key="1">
    <citation type="journal article" date="2013" name="Genome Biol.">
        <title>The genome sequence of the most widely cultivated cacao type and its use to identify candidate genes regulating pod color.</title>
        <authorList>
            <person name="Motamayor J.C."/>
            <person name="Mockaitis K."/>
            <person name="Schmutz J."/>
            <person name="Haiminen N."/>
            <person name="Iii D.L."/>
            <person name="Cornejo O."/>
            <person name="Findley S.D."/>
            <person name="Zheng P."/>
            <person name="Utro F."/>
            <person name="Royaert S."/>
            <person name="Saski C."/>
            <person name="Jenkins J."/>
            <person name="Podicheti R."/>
            <person name="Zhao M."/>
            <person name="Scheffler B.E."/>
            <person name="Stack J.C."/>
            <person name="Feltus F.A."/>
            <person name="Mustiga G.M."/>
            <person name="Amores F."/>
            <person name="Phillips W."/>
            <person name="Marelli J.P."/>
            <person name="May G.D."/>
            <person name="Shapiro H."/>
            <person name="Ma J."/>
            <person name="Bustamante C.D."/>
            <person name="Schnell R.J."/>
            <person name="Main D."/>
            <person name="Gilbert D."/>
            <person name="Parida L."/>
            <person name="Kuhn D.N."/>
        </authorList>
    </citation>
    <scope>NUCLEOTIDE SEQUENCE [LARGE SCALE GENOMIC DNA]</scope>
    <source>
        <strain evidence="2">cv. Matina 1-6</strain>
    </source>
</reference>
<name>A0A061E9S9_THECC</name>
<sequence>MPPFLMKLHAGACCYCPSSYSPLLHLHHHYPFCMQMEEVPLLTQLIHVLFDVNRFRIVDSISGDNMV</sequence>
<dbReference type="EMBL" id="CM001880">
    <property type="protein sequence ID" value="EOY01666.1"/>
    <property type="molecule type" value="Genomic_DNA"/>
</dbReference>
<gene>
    <name evidence="1" type="ORF">TCM_011511</name>
</gene>
<evidence type="ECO:0000313" key="2">
    <source>
        <dbReference type="Proteomes" id="UP000026915"/>
    </source>
</evidence>
<evidence type="ECO:0000313" key="1">
    <source>
        <dbReference type="EMBL" id="EOY01666.1"/>
    </source>
</evidence>